<dbReference type="GO" id="GO:0005243">
    <property type="term" value="F:gap junction channel activity"/>
    <property type="evidence" value="ECO:0007669"/>
    <property type="project" value="TreeGrafter"/>
</dbReference>
<dbReference type="SMART" id="SM01089">
    <property type="entry name" value="Connexin_CCC"/>
    <property type="match status" value="1"/>
</dbReference>
<name>A0A8C6TI62_9GOBI</name>
<keyword evidence="6" id="KW-0965">Cell junction</keyword>
<evidence type="ECO:0000256" key="7">
    <source>
        <dbReference type="ARBA" id="ARBA00022989"/>
    </source>
</evidence>
<dbReference type="InterPro" id="IPR019570">
    <property type="entry name" value="Connexin_CCC"/>
</dbReference>
<evidence type="ECO:0000256" key="6">
    <source>
        <dbReference type="ARBA" id="ARBA00022949"/>
    </source>
</evidence>
<evidence type="ECO:0000313" key="14">
    <source>
        <dbReference type="Proteomes" id="UP000694523"/>
    </source>
</evidence>
<dbReference type="GO" id="GO:0007267">
    <property type="term" value="P:cell-cell signaling"/>
    <property type="evidence" value="ECO:0007669"/>
    <property type="project" value="TreeGrafter"/>
</dbReference>
<dbReference type="PANTHER" id="PTHR11984:SF118">
    <property type="entry name" value="GAP JUNCTION PROTEIN"/>
    <property type="match status" value="1"/>
</dbReference>
<keyword evidence="14" id="KW-1185">Reference proteome</keyword>
<evidence type="ECO:0000256" key="10">
    <source>
        <dbReference type="SAM" id="Phobius"/>
    </source>
</evidence>
<feature type="domain" description="Connexin cysteine-rich" evidence="12">
    <location>
        <begin position="146"/>
        <end position="213"/>
    </location>
</feature>
<dbReference type="PANTHER" id="PTHR11984">
    <property type="entry name" value="CONNEXIN"/>
    <property type="match status" value="1"/>
</dbReference>
<dbReference type="Ensembl" id="ENSNMLT00000024538.1">
    <property type="protein sequence ID" value="ENSNMLP00000021891.1"/>
    <property type="gene ID" value="ENSNMLG00000014205.1"/>
</dbReference>
<dbReference type="SMART" id="SM00037">
    <property type="entry name" value="CNX"/>
    <property type="match status" value="1"/>
</dbReference>
<keyword evidence="3" id="KW-1003">Cell membrane</keyword>
<dbReference type="InterPro" id="IPR038359">
    <property type="entry name" value="Connexin_N_sf"/>
</dbReference>
<dbReference type="Gene3D" id="1.20.1440.80">
    <property type="entry name" value="Gap junction channel protein cysteine-rich domain"/>
    <property type="match status" value="1"/>
</dbReference>
<comment type="function">
    <text evidence="9">One gap junction consists of a cluster of closely packed pairs of transmembrane channels, the connexons, through which materials of low MW diffuse from one cell to a neighboring cell.</text>
</comment>
<dbReference type="Proteomes" id="UP000694523">
    <property type="component" value="Unplaced"/>
</dbReference>
<evidence type="ECO:0000256" key="4">
    <source>
        <dbReference type="ARBA" id="ARBA00022692"/>
    </source>
</evidence>
<dbReference type="GO" id="GO:0005922">
    <property type="term" value="C:connexin complex"/>
    <property type="evidence" value="ECO:0007669"/>
    <property type="project" value="InterPro"/>
</dbReference>
<evidence type="ECO:0000259" key="11">
    <source>
        <dbReference type="SMART" id="SM00037"/>
    </source>
</evidence>
<comment type="similarity">
    <text evidence="9">Belongs to the connexin family.</text>
</comment>
<feature type="domain" description="Connexin N-terminal" evidence="11">
    <location>
        <begin position="42"/>
        <end position="75"/>
    </location>
</feature>
<keyword evidence="8 10" id="KW-0472">Membrane</keyword>
<sequence length="295" mass="34262">MNWTALESLISGVNKYSTVFGRVWLSMVFVFRVMVFVVAAQQVWGDESKDFECNTRQPGCTNVCYNHIFPISHIRLWALQLIFVTCPSLLVVGHVRYREKKDTQYTASHKGEHLYAHPGKKEEGYLKLITLSFSLLQVSLVFKAGFDAGFLYILYYIYEGYDMPRLSKCSLEPCPNTVDCYISRPTEKRIFTLFMVVSSALCILMCICEMVYLIFKRISKLIKKKNEAEKRLFAETHELKLLAAPKSEFTSKTSIRVDPTASIRNITNIEEETIKEVFKNMDEKKYEWNSQHYKP</sequence>
<comment type="subunit">
    <text evidence="9">A connexon is composed of a hexamer of connexins.</text>
</comment>
<evidence type="ECO:0000313" key="13">
    <source>
        <dbReference type="Ensembl" id="ENSNMLP00000021891.1"/>
    </source>
</evidence>
<keyword evidence="4 9" id="KW-0812">Transmembrane</keyword>
<dbReference type="PRINTS" id="PR00206">
    <property type="entry name" value="CONNEXIN"/>
</dbReference>
<evidence type="ECO:0000259" key="12">
    <source>
        <dbReference type="SMART" id="SM01089"/>
    </source>
</evidence>
<feature type="transmembrane region" description="Helical" evidence="10">
    <location>
        <begin position="76"/>
        <end position="95"/>
    </location>
</feature>
<evidence type="ECO:0000256" key="2">
    <source>
        <dbReference type="ARBA" id="ARBA00004651"/>
    </source>
</evidence>
<feature type="transmembrane region" description="Helical" evidence="10">
    <location>
        <begin position="23"/>
        <end position="44"/>
    </location>
</feature>
<evidence type="ECO:0000256" key="8">
    <source>
        <dbReference type="ARBA" id="ARBA00023136"/>
    </source>
</evidence>
<evidence type="ECO:0000256" key="1">
    <source>
        <dbReference type="ARBA" id="ARBA00004610"/>
    </source>
</evidence>
<protein>
    <recommendedName>
        <fullName evidence="9">Gap junction protein</fullName>
    </recommendedName>
</protein>
<dbReference type="Pfam" id="PF00029">
    <property type="entry name" value="Connexin"/>
    <property type="match status" value="1"/>
</dbReference>
<dbReference type="InterPro" id="IPR000500">
    <property type="entry name" value="Connexin"/>
</dbReference>
<dbReference type="AlphaFoldDB" id="A0A8C6TI62"/>
<keyword evidence="5 9" id="KW-0303">Gap junction</keyword>
<dbReference type="InterPro" id="IPR017990">
    <property type="entry name" value="Connexin_CS"/>
</dbReference>
<evidence type="ECO:0000256" key="3">
    <source>
        <dbReference type="ARBA" id="ARBA00022475"/>
    </source>
</evidence>
<keyword evidence="7 10" id="KW-1133">Transmembrane helix</keyword>
<feature type="transmembrane region" description="Helical" evidence="10">
    <location>
        <begin position="190"/>
        <end position="215"/>
    </location>
</feature>
<evidence type="ECO:0000256" key="9">
    <source>
        <dbReference type="RuleBase" id="RU000630"/>
    </source>
</evidence>
<reference evidence="13" key="1">
    <citation type="submission" date="2025-08" db="UniProtKB">
        <authorList>
            <consortium name="Ensembl"/>
        </authorList>
    </citation>
    <scope>IDENTIFICATION</scope>
</reference>
<reference evidence="13" key="2">
    <citation type="submission" date="2025-09" db="UniProtKB">
        <authorList>
            <consortium name="Ensembl"/>
        </authorList>
    </citation>
    <scope>IDENTIFICATION</scope>
</reference>
<comment type="subcellular location">
    <subcellularLocation>
        <location evidence="1">Cell junction</location>
        <location evidence="1">Gap junction</location>
    </subcellularLocation>
    <subcellularLocation>
        <location evidence="2 9">Cell membrane</location>
        <topology evidence="2 9">Multi-pass membrane protein</topology>
    </subcellularLocation>
</comment>
<dbReference type="InterPro" id="IPR013092">
    <property type="entry name" value="Connexin_N"/>
</dbReference>
<evidence type="ECO:0000256" key="5">
    <source>
        <dbReference type="ARBA" id="ARBA00022868"/>
    </source>
</evidence>
<dbReference type="PROSITE" id="PS00408">
    <property type="entry name" value="CONNEXINS_2"/>
    <property type="match status" value="1"/>
</dbReference>
<organism evidence="13 14">
    <name type="scientific">Neogobius melanostomus</name>
    <name type="common">round goby</name>
    <dbReference type="NCBI Taxonomy" id="47308"/>
    <lineage>
        <taxon>Eukaryota</taxon>
        <taxon>Metazoa</taxon>
        <taxon>Chordata</taxon>
        <taxon>Craniata</taxon>
        <taxon>Vertebrata</taxon>
        <taxon>Euteleostomi</taxon>
        <taxon>Actinopterygii</taxon>
        <taxon>Neopterygii</taxon>
        <taxon>Teleostei</taxon>
        <taxon>Neoteleostei</taxon>
        <taxon>Acanthomorphata</taxon>
        <taxon>Gobiaria</taxon>
        <taxon>Gobiiformes</taxon>
        <taxon>Gobioidei</taxon>
        <taxon>Gobiidae</taxon>
        <taxon>Benthophilinae</taxon>
        <taxon>Neogobiini</taxon>
        <taxon>Neogobius</taxon>
    </lineage>
</organism>
<feature type="transmembrane region" description="Helical" evidence="10">
    <location>
        <begin position="128"/>
        <end position="158"/>
    </location>
</feature>
<proteinExistence type="inferred from homology"/>
<accession>A0A8C6TI62</accession>